<accession>A0A1G7FKI8</accession>
<keyword evidence="4" id="KW-0670">Pyruvate</keyword>
<dbReference type="PROSITE" id="PS00065">
    <property type="entry name" value="D_2_HYDROXYACID_DH_1"/>
    <property type="match status" value="1"/>
</dbReference>
<keyword evidence="5" id="KW-1185">Reference proteome</keyword>
<evidence type="ECO:0000313" key="4">
    <source>
        <dbReference type="EMBL" id="SDE76418.1"/>
    </source>
</evidence>
<dbReference type="RefSeq" id="WP_089959412.1">
    <property type="nucleotide sequence ID" value="NZ_FNAV01000007.1"/>
</dbReference>
<dbReference type="InterPro" id="IPR036291">
    <property type="entry name" value="NAD(P)-bd_dom_sf"/>
</dbReference>
<protein>
    <submittedName>
        <fullName evidence="4">Glyoxylate/hydroxypyruvate reductase A</fullName>
    </submittedName>
</protein>
<evidence type="ECO:0000259" key="3">
    <source>
        <dbReference type="Pfam" id="PF02826"/>
    </source>
</evidence>
<dbReference type="CDD" id="cd12164">
    <property type="entry name" value="GDH_like_2"/>
    <property type="match status" value="1"/>
</dbReference>
<name>A0A1G7FKI8_9RHOB</name>
<keyword evidence="2" id="KW-0520">NAD</keyword>
<dbReference type="PANTHER" id="PTHR43333:SF1">
    <property type="entry name" value="D-ISOMER SPECIFIC 2-HYDROXYACID DEHYDROGENASE NAD-BINDING DOMAIN-CONTAINING PROTEIN"/>
    <property type="match status" value="1"/>
</dbReference>
<dbReference type="GO" id="GO:0016616">
    <property type="term" value="F:oxidoreductase activity, acting on the CH-OH group of donors, NAD or NADP as acceptor"/>
    <property type="evidence" value="ECO:0007669"/>
    <property type="project" value="UniProtKB-ARBA"/>
</dbReference>
<dbReference type="Gene3D" id="3.40.50.720">
    <property type="entry name" value="NAD(P)-binding Rossmann-like Domain"/>
    <property type="match status" value="2"/>
</dbReference>
<dbReference type="SUPFAM" id="SSF51735">
    <property type="entry name" value="NAD(P)-binding Rossmann-fold domains"/>
    <property type="match status" value="1"/>
</dbReference>
<feature type="domain" description="D-isomer specific 2-hydroxyacid dehydrogenase NAD-binding" evidence="3">
    <location>
        <begin position="106"/>
        <end position="278"/>
    </location>
</feature>
<dbReference type="AlphaFoldDB" id="A0A1G7FKI8"/>
<dbReference type="Proteomes" id="UP000198994">
    <property type="component" value="Unassembled WGS sequence"/>
</dbReference>
<sequence length="313" mass="33048">MSTPVPFVTSLAAEPAADWRRALGAALPGHRICAPEELDAAERAAVRVAVVANPEPAALAAFPALEWVHSVWAGVERLVGTLDPQIRIVRLVDPDLAQVMSEGVLGHVLYLHRRIPEYLAQQRAETWRQLEQVAASRRCVAVLGMGHLGQHAARALRAVGFEVLGWSRTRKTVAGVETFGGTGTLPGVLARADIVTVLLPLTDATRGLLDAPMLAHCKPGAALVNVARGPIVDTAALLDALGRGALSHAVLDVFDTEPLPQGDPLWSHPSVTVLPHVAAPTNRDTASAIVAANLAAYFRDGTLPEAVDGARGY</sequence>
<dbReference type="STRING" id="282683.SAMN04488105_107135"/>
<organism evidence="4 5">
    <name type="scientific">Salipiger thiooxidans</name>
    <dbReference type="NCBI Taxonomy" id="282683"/>
    <lineage>
        <taxon>Bacteria</taxon>
        <taxon>Pseudomonadati</taxon>
        <taxon>Pseudomonadota</taxon>
        <taxon>Alphaproteobacteria</taxon>
        <taxon>Rhodobacterales</taxon>
        <taxon>Roseobacteraceae</taxon>
        <taxon>Salipiger</taxon>
    </lineage>
</organism>
<evidence type="ECO:0000256" key="2">
    <source>
        <dbReference type="ARBA" id="ARBA00023027"/>
    </source>
</evidence>
<reference evidence="5" key="1">
    <citation type="submission" date="2016-10" db="EMBL/GenBank/DDBJ databases">
        <authorList>
            <person name="Varghese N."/>
            <person name="Submissions S."/>
        </authorList>
    </citation>
    <scope>NUCLEOTIDE SEQUENCE [LARGE SCALE GENOMIC DNA]</scope>
    <source>
        <strain evidence="5">DSM 10146</strain>
    </source>
</reference>
<dbReference type="InterPro" id="IPR006140">
    <property type="entry name" value="D-isomer_DH_NAD-bd"/>
</dbReference>
<dbReference type="InterPro" id="IPR029752">
    <property type="entry name" value="D-isomer_DH_CS1"/>
</dbReference>
<dbReference type="GO" id="GO:0051287">
    <property type="term" value="F:NAD binding"/>
    <property type="evidence" value="ECO:0007669"/>
    <property type="project" value="InterPro"/>
</dbReference>
<keyword evidence="1" id="KW-0560">Oxidoreductase</keyword>
<gene>
    <name evidence="4" type="ORF">SAMN04488105_107135</name>
</gene>
<dbReference type="Pfam" id="PF02826">
    <property type="entry name" value="2-Hacid_dh_C"/>
    <property type="match status" value="1"/>
</dbReference>
<dbReference type="PANTHER" id="PTHR43333">
    <property type="entry name" value="2-HACID_DH_C DOMAIN-CONTAINING PROTEIN"/>
    <property type="match status" value="1"/>
</dbReference>
<dbReference type="EMBL" id="FNAV01000007">
    <property type="protein sequence ID" value="SDE76418.1"/>
    <property type="molecule type" value="Genomic_DNA"/>
</dbReference>
<evidence type="ECO:0000313" key="5">
    <source>
        <dbReference type="Proteomes" id="UP000198994"/>
    </source>
</evidence>
<evidence type="ECO:0000256" key="1">
    <source>
        <dbReference type="ARBA" id="ARBA00023002"/>
    </source>
</evidence>
<proteinExistence type="predicted"/>
<dbReference type="OrthoDB" id="9787219at2"/>